<feature type="coiled-coil region" evidence="1">
    <location>
        <begin position="528"/>
        <end position="587"/>
    </location>
</feature>
<evidence type="ECO:0000256" key="1">
    <source>
        <dbReference type="SAM" id="Coils"/>
    </source>
</evidence>
<sequence>MVAWIFRVCVSHVSATFEQGAFCAVAEGRPLSCSMLFDGRPSLTRLPPVGEGGATLEGPGTVFMYRILSNSFVDLVSKLKERSVVFHILPATTADEAGSADGTSVNSASVMAVASISILNLAQKSNMETVLPLKRPVEDSVTPSVGSLSLRFSMEQVGNVDVQVNEVHVSGLGNGMYKLRCSLGVEKSTVDSHLMLARLGRAAWVSSMVPRIKFRGTINALATQKLFITPVAVDRSRRETHGTTFCIKLSVLRADLSSTVQKIPFSLECAKTAVKLQGSVQLLELPAFAGRLCQLLQGNLLDQDGTCLIAPDSGASVAKEEMGASALRCDATEPPTLKASSSSVSSPESCASTHRFASEVENVPHTAAQEAALVDTPEVEFPCTREESDSDDTEVSSDADSNHQSEPTPPLVAHEYEIAPSCAVPHCAPPPPDTAPPFDFVPDNEVKPGGLPSPSNDSLGVAETLPIPAEVHVDVSVAERASSSLYSVTRSGEAKDLSDTSQLSGRQGVAVTSKVEEDGVNCSEETEVDELSRREAELRCQLKYLRERMSDIVTSRTVREIADRTRIMNIRREREKLSAQLANLKAFEASLVDLFHEVSEWISHCEEQFSRFTAEHSESRARIDACVAALKLMDIQMGAEIGQDGTRLRVQ</sequence>
<accession>F9WMF4</accession>
<evidence type="ECO:0000256" key="3">
    <source>
        <dbReference type="SAM" id="SignalP"/>
    </source>
</evidence>
<evidence type="ECO:0000256" key="2">
    <source>
        <dbReference type="SAM" id="MobiDB-lite"/>
    </source>
</evidence>
<dbReference type="VEuPathDB" id="TriTrypDB:TvY486_0014170"/>
<feature type="region of interest" description="Disordered" evidence="2">
    <location>
        <begin position="371"/>
        <end position="409"/>
    </location>
</feature>
<feature type="compositionally biased region" description="Acidic residues" evidence="2">
    <location>
        <begin position="388"/>
        <end position="397"/>
    </location>
</feature>
<evidence type="ECO:0000313" key="5">
    <source>
        <dbReference type="Proteomes" id="UP000009027"/>
    </source>
</evidence>
<dbReference type="Proteomes" id="UP000009027">
    <property type="component" value="Unassembled WGS sequence"/>
</dbReference>
<keyword evidence="1" id="KW-0175">Coiled coil</keyword>
<feature type="chain" id="PRO_5012926375" evidence="3">
    <location>
        <begin position="16"/>
        <end position="651"/>
    </location>
</feature>
<proteinExistence type="predicted"/>
<organism evidence="4 5">
    <name type="scientific">Trypanosoma vivax (strain Y486)</name>
    <dbReference type="NCBI Taxonomy" id="1055687"/>
    <lineage>
        <taxon>Eukaryota</taxon>
        <taxon>Discoba</taxon>
        <taxon>Euglenozoa</taxon>
        <taxon>Kinetoplastea</taxon>
        <taxon>Metakinetoplastina</taxon>
        <taxon>Trypanosomatida</taxon>
        <taxon>Trypanosomatidae</taxon>
        <taxon>Trypanosoma</taxon>
        <taxon>Duttonella</taxon>
    </lineage>
</organism>
<feature type="signal peptide" evidence="3">
    <location>
        <begin position="1"/>
        <end position="15"/>
    </location>
</feature>
<reference evidence="4 5" key="1">
    <citation type="journal article" date="2012" name="Proc. Natl. Acad. Sci. U.S.A.">
        <title>Antigenic diversity is generated by distinct evolutionary mechanisms in African trypanosome species.</title>
        <authorList>
            <person name="Jackson A.P."/>
            <person name="Berry A."/>
            <person name="Aslett M."/>
            <person name="Allison H.C."/>
            <person name="Burton P."/>
            <person name="Vavrova-Anderson J."/>
            <person name="Brown R."/>
            <person name="Browne H."/>
            <person name="Corton N."/>
            <person name="Hauser H."/>
            <person name="Gamble J."/>
            <person name="Gilderthorp R."/>
            <person name="Marcello L."/>
            <person name="McQuillan J."/>
            <person name="Otto T.D."/>
            <person name="Quail M.A."/>
            <person name="Sanders M.J."/>
            <person name="van Tonder A."/>
            <person name="Ginger M.L."/>
            <person name="Field M.C."/>
            <person name="Barry J.D."/>
            <person name="Hertz-Fowler C."/>
            <person name="Berriman M."/>
        </authorList>
    </citation>
    <scope>NUCLEOTIDE SEQUENCE</scope>
    <source>
        <strain evidence="4 5">Y486</strain>
    </source>
</reference>
<gene>
    <name evidence="4" type="ORF">TvY486_0014170</name>
</gene>
<protein>
    <submittedName>
        <fullName evidence="4">Uncharacterized protein</fullName>
    </submittedName>
</protein>
<keyword evidence="5" id="KW-1185">Reference proteome</keyword>
<dbReference type="EMBL" id="CAEX01001701">
    <property type="protein sequence ID" value="CCD18710.1"/>
    <property type="molecule type" value="Genomic_DNA"/>
</dbReference>
<name>F9WMF4_TRYVY</name>
<evidence type="ECO:0000313" key="4">
    <source>
        <dbReference type="EMBL" id="CCD18710.1"/>
    </source>
</evidence>
<keyword evidence="3" id="KW-0732">Signal</keyword>
<dbReference type="AlphaFoldDB" id="F9WMF4"/>